<dbReference type="OrthoDB" id="5503950at2"/>
<dbReference type="CDD" id="cd01823">
    <property type="entry name" value="SEST_like"/>
    <property type="match status" value="1"/>
</dbReference>
<comment type="caution">
    <text evidence="4">The sequence shown here is derived from an EMBL/GenBank/DDBJ whole genome shotgun (WGS) entry which is preliminary data.</text>
</comment>
<feature type="active site" description="Nucleophile" evidence="1">
    <location>
        <position position="42"/>
    </location>
</feature>
<dbReference type="PANTHER" id="PTHR37981:SF1">
    <property type="entry name" value="SGNH HYDROLASE-TYPE ESTERASE DOMAIN-CONTAINING PROTEIN"/>
    <property type="match status" value="1"/>
</dbReference>
<dbReference type="InterPro" id="IPR037460">
    <property type="entry name" value="SEST-like"/>
</dbReference>
<feature type="disulfide bond" evidence="2">
    <location>
        <begin position="203"/>
        <end position="253"/>
    </location>
</feature>
<feature type="active site" evidence="1">
    <location>
        <position position="274"/>
    </location>
</feature>
<evidence type="ECO:0000256" key="2">
    <source>
        <dbReference type="PIRSR" id="PIRSR637460-2"/>
    </source>
</evidence>
<gene>
    <name evidence="4" type="ORF">B0I33_106387</name>
</gene>
<evidence type="ECO:0000256" key="1">
    <source>
        <dbReference type="PIRSR" id="PIRSR637460-1"/>
    </source>
</evidence>
<proteinExistence type="predicted"/>
<dbReference type="AlphaFoldDB" id="A0A2T0LU88"/>
<dbReference type="SUPFAM" id="SSF52266">
    <property type="entry name" value="SGNH hydrolase"/>
    <property type="match status" value="1"/>
</dbReference>
<evidence type="ECO:0000313" key="4">
    <source>
        <dbReference type="EMBL" id="PRX47285.1"/>
    </source>
</evidence>
<sequence length="293" mass="31055">MRPMRDSLLAVLVAALVALLLGPGQAAARESGFRHYVALGDSYTSGPLIPLQRLDPLGCLRSTSNYPAQLAWRLRVRSFTDVSCAGADTADMAAPQRVPLGVNPPQLDALRQHTDLVTLGIGGNDHGVFGTVIDTCPELRESDPDGAPCREHFTVDGTDTLLAAIADTRRNVEAVLREIRTRSPGATVLVIGYPRIAPPTGTCPRVLPFADGDYAWLDSVEQALNGALAAAAATVGRARFIDMYPASLGHDACAGRDAWIQGKDTNPLAAASYHPRLSGMTGVATEIHRVLTS</sequence>
<evidence type="ECO:0000313" key="5">
    <source>
        <dbReference type="Proteomes" id="UP000238362"/>
    </source>
</evidence>
<keyword evidence="4" id="KW-0378">Hydrolase</keyword>
<dbReference type="Gene3D" id="3.40.50.1110">
    <property type="entry name" value="SGNH hydrolase"/>
    <property type="match status" value="1"/>
</dbReference>
<dbReference type="InterPro" id="IPR036514">
    <property type="entry name" value="SGNH_hydro_sf"/>
</dbReference>
<name>A0A2T0LU88_9PSEU</name>
<dbReference type="EMBL" id="PVNH01000006">
    <property type="protein sequence ID" value="PRX47285.1"/>
    <property type="molecule type" value="Genomic_DNA"/>
</dbReference>
<feature type="disulfide bond" evidence="2">
    <location>
        <begin position="59"/>
        <end position="84"/>
    </location>
</feature>
<dbReference type="Pfam" id="PF13472">
    <property type="entry name" value="Lipase_GDSL_2"/>
    <property type="match status" value="1"/>
</dbReference>
<keyword evidence="2" id="KW-1015">Disulfide bond</keyword>
<dbReference type="PANTHER" id="PTHR37981">
    <property type="entry name" value="LIPASE 2"/>
    <property type="match status" value="1"/>
</dbReference>
<dbReference type="GO" id="GO:0004806">
    <property type="term" value="F:triacylglycerol lipase activity"/>
    <property type="evidence" value="ECO:0007669"/>
    <property type="project" value="TreeGrafter"/>
</dbReference>
<dbReference type="GO" id="GO:0019433">
    <property type="term" value="P:triglyceride catabolic process"/>
    <property type="evidence" value="ECO:0007669"/>
    <property type="project" value="TreeGrafter"/>
</dbReference>
<reference evidence="4 5" key="1">
    <citation type="submission" date="2018-03" db="EMBL/GenBank/DDBJ databases">
        <title>Genomic Encyclopedia of Type Strains, Phase III (KMG-III): the genomes of soil and plant-associated and newly described type strains.</title>
        <authorList>
            <person name="Whitman W."/>
        </authorList>
    </citation>
    <scope>NUCLEOTIDE SEQUENCE [LARGE SCALE GENOMIC DNA]</scope>
    <source>
        <strain evidence="4 5">CGMCC 4.7125</strain>
    </source>
</reference>
<protein>
    <submittedName>
        <fullName evidence="4">GDSL-like lipase/acylhydrolase family protein</fullName>
    </submittedName>
</protein>
<evidence type="ECO:0000259" key="3">
    <source>
        <dbReference type="Pfam" id="PF13472"/>
    </source>
</evidence>
<organism evidence="4 5">
    <name type="scientific">Prauserella shujinwangii</name>
    <dbReference type="NCBI Taxonomy" id="1453103"/>
    <lineage>
        <taxon>Bacteria</taxon>
        <taxon>Bacillati</taxon>
        <taxon>Actinomycetota</taxon>
        <taxon>Actinomycetes</taxon>
        <taxon>Pseudonocardiales</taxon>
        <taxon>Pseudonocardiaceae</taxon>
        <taxon>Prauserella</taxon>
    </lineage>
</organism>
<dbReference type="Proteomes" id="UP000238362">
    <property type="component" value="Unassembled WGS sequence"/>
</dbReference>
<accession>A0A2T0LU88</accession>
<feature type="disulfide bond" evidence="2">
    <location>
        <begin position="136"/>
        <end position="149"/>
    </location>
</feature>
<feature type="domain" description="SGNH hydrolase-type esterase" evidence="3">
    <location>
        <begin position="38"/>
        <end position="278"/>
    </location>
</feature>
<keyword evidence="5" id="KW-1185">Reference proteome</keyword>
<dbReference type="InterPro" id="IPR013830">
    <property type="entry name" value="SGNH_hydro"/>
</dbReference>